<dbReference type="GO" id="GO:0003676">
    <property type="term" value="F:nucleic acid binding"/>
    <property type="evidence" value="ECO:0007669"/>
    <property type="project" value="InterPro"/>
</dbReference>
<feature type="domain" description="SAP" evidence="5">
    <location>
        <begin position="876"/>
        <end position="910"/>
    </location>
</feature>
<name>A0A1Q9BZ33_SYMMI</name>
<keyword evidence="1" id="KW-0863">Zinc-finger</keyword>
<dbReference type="PROSITE" id="PS00141">
    <property type="entry name" value="ASP_PROTEASE"/>
    <property type="match status" value="1"/>
</dbReference>
<feature type="region of interest" description="Disordered" evidence="2">
    <location>
        <begin position="1"/>
        <end position="28"/>
    </location>
</feature>
<organism evidence="6 7">
    <name type="scientific">Symbiodinium microadriaticum</name>
    <name type="common">Dinoflagellate</name>
    <name type="synonym">Zooxanthella microadriatica</name>
    <dbReference type="NCBI Taxonomy" id="2951"/>
    <lineage>
        <taxon>Eukaryota</taxon>
        <taxon>Sar</taxon>
        <taxon>Alveolata</taxon>
        <taxon>Dinophyceae</taxon>
        <taxon>Suessiales</taxon>
        <taxon>Symbiodiniaceae</taxon>
        <taxon>Symbiodinium</taxon>
    </lineage>
</organism>
<feature type="compositionally biased region" description="Basic and acidic residues" evidence="2">
    <location>
        <begin position="2103"/>
        <end position="2114"/>
    </location>
</feature>
<dbReference type="GO" id="GO:0004190">
    <property type="term" value="F:aspartic-type endopeptidase activity"/>
    <property type="evidence" value="ECO:0007669"/>
    <property type="project" value="InterPro"/>
</dbReference>
<evidence type="ECO:0000259" key="5">
    <source>
        <dbReference type="PROSITE" id="PS50800"/>
    </source>
</evidence>
<dbReference type="PROSITE" id="PS50175">
    <property type="entry name" value="ASP_PROT_RETROV"/>
    <property type="match status" value="1"/>
</dbReference>
<keyword evidence="1" id="KW-0479">Metal-binding</keyword>
<dbReference type="InterPro" id="IPR052055">
    <property type="entry name" value="Hepadnavirus_pol/RT"/>
</dbReference>
<dbReference type="PANTHER" id="PTHR33050:SF7">
    <property type="entry name" value="RIBONUCLEASE H"/>
    <property type="match status" value="1"/>
</dbReference>
<dbReference type="InterPro" id="IPR001878">
    <property type="entry name" value="Znf_CCHC"/>
</dbReference>
<dbReference type="GO" id="GO:0006508">
    <property type="term" value="P:proteolysis"/>
    <property type="evidence" value="ECO:0007669"/>
    <property type="project" value="InterPro"/>
</dbReference>
<evidence type="ECO:0000256" key="1">
    <source>
        <dbReference type="PROSITE-ProRule" id="PRU00047"/>
    </source>
</evidence>
<feature type="region of interest" description="Disordered" evidence="2">
    <location>
        <begin position="804"/>
        <end position="847"/>
    </location>
</feature>
<evidence type="ECO:0000259" key="4">
    <source>
        <dbReference type="PROSITE" id="PS50175"/>
    </source>
</evidence>
<feature type="region of interest" description="Disordered" evidence="2">
    <location>
        <begin position="2081"/>
        <end position="2148"/>
    </location>
</feature>
<feature type="region of interest" description="Disordered" evidence="2">
    <location>
        <begin position="2714"/>
        <end position="2739"/>
    </location>
</feature>
<feature type="compositionally biased region" description="Basic and acidic residues" evidence="2">
    <location>
        <begin position="2126"/>
        <end position="2143"/>
    </location>
</feature>
<feature type="domain" description="CCHC-type" evidence="3">
    <location>
        <begin position="400"/>
        <end position="415"/>
    </location>
</feature>
<feature type="compositionally biased region" description="Basic and acidic residues" evidence="2">
    <location>
        <begin position="830"/>
        <end position="840"/>
    </location>
</feature>
<evidence type="ECO:0000256" key="2">
    <source>
        <dbReference type="SAM" id="MobiDB-lite"/>
    </source>
</evidence>
<feature type="compositionally biased region" description="Basic and acidic residues" evidence="2">
    <location>
        <begin position="310"/>
        <end position="350"/>
    </location>
</feature>
<proteinExistence type="predicted"/>
<keyword evidence="7" id="KW-1185">Reference proteome</keyword>
<reference evidence="6 7" key="1">
    <citation type="submission" date="2016-02" db="EMBL/GenBank/DDBJ databases">
        <title>Genome analysis of coral dinoflagellate symbionts highlights evolutionary adaptations to a symbiotic lifestyle.</title>
        <authorList>
            <person name="Aranda M."/>
            <person name="Li Y."/>
            <person name="Liew Y.J."/>
            <person name="Baumgarten S."/>
            <person name="Simakov O."/>
            <person name="Wilson M."/>
            <person name="Piel J."/>
            <person name="Ashoor H."/>
            <person name="Bougouffa S."/>
            <person name="Bajic V.B."/>
            <person name="Ryu T."/>
            <person name="Ravasi T."/>
            <person name="Bayer T."/>
            <person name="Micklem G."/>
            <person name="Kim H."/>
            <person name="Bhak J."/>
            <person name="Lajeunesse T.C."/>
            <person name="Voolstra C.R."/>
        </authorList>
    </citation>
    <scope>NUCLEOTIDE SEQUENCE [LARGE SCALE GENOMIC DNA]</scope>
    <source>
        <strain evidence="6 7">CCMP2467</strain>
    </source>
</reference>
<dbReference type="PROSITE" id="PS50158">
    <property type="entry name" value="ZF_CCHC"/>
    <property type="match status" value="1"/>
</dbReference>
<dbReference type="InterPro" id="IPR001969">
    <property type="entry name" value="Aspartic_peptidase_AS"/>
</dbReference>
<feature type="domain" description="Peptidase A2" evidence="4">
    <location>
        <begin position="578"/>
        <end position="656"/>
    </location>
</feature>
<dbReference type="PANTHER" id="PTHR33050">
    <property type="entry name" value="REVERSE TRANSCRIPTASE DOMAIN-CONTAINING PROTEIN"/>
    <property type="match status" value="1"/>
</dbReference>
<accession>A0A1Q9BZ33</accession>
<dbReference type="Gene3D" id="4.10.60.10">
    <property type="entry name" value="Zinc finger, CCHC-type"/>
    <property type="match status" value="1"/>
</dbReference>
<dbReference type="PROSITE" id="PS50800">
    <property type="entry name" value="SAP"/>
    <property type="match status" value="1"/>
</dbReference>
<feature type="compositionally biased region" description="Polar residues" evidence="2">
    <location>
        <begin position="809"/>
        <end position="818"/>
    </location>
</feature>
<protein>
    <recommendedName>
        <fullName evidence="8">CCHC-type domain-containing protein</fullName>
    </recommendedName>
</protein>
<evidence type="ECO:0000313" key="7">
    <source>
        <dbReference type="Proteomes" id="UP000186817"/>
    </source>
</evidence>
<dbReference type="EMBL" id="LSRX01002206">
    <property type="protein sequence ID" value="OLP75931.1"/>
    <property type="molecule type" value="Genomic_DNA"/>
</dbReference>
<dbReference type="InterPro" id="IPR003034">
    <property type="entry name" value="SAP_dom"/>
</dbReference>
<evidence type="ECO:0000313" key="6">
    <source>
        <dbReference type="EMBL" id="OLP75931.1"/>
    </source>
</evidence>
<dbReference type="SUPFAM" id="SSF57756">
    <property type="entry name" value="Retrovirus zinc finger-like domains"/>
    <property type="match status" value="1"/>
</dbReference>
<dbReference type="InterPro" id="IPR001995">
    <property type="entry name" value="Peptidase_A2_cat"/>
</dbReference>
<evidence type="ECO:0008006" key="8">
    <source>
        <dbReference type="Google" id="ProtNLM"/>
    </source>
</evidence>
<dbReference type="GO" id="GO:0008270">
    <property type="term" value="F:zinc ion binding"/>
    <property type="evidence" value="ECO:0007669"/>
    <property type="project" value="UniProtKB-KW"/>
</dbReference>
<feature type="region of interest" description="Disordered" evidence="2">
    <location>
        <begin position="306"/>
        <end position="357"/>
    </location>
</feature>
<dbReference type="Proteomes" id="UP000186817">
    <property type="component" value="Unassembled WGS sequence"/>
</dbReference>
<evidence type="ECO:0000259" key="3">
    <source>
        <dbReference type="PROSITE" id="PS50158"/>
    </source>
</evidence>
<comment type="caution">
    <text evidence="6">The sequence shown here is derived from an EMBL/GenBank/DDBJ whole genome shotgun (WGS) entry which is preliminary data.</text>
</comment>
<feature type="compositionally biased region" description="Basic residues" evidence="2">
    <location>
        <begin position="2115"/>
        <end position="2125"/>
    </location>
</feature>
<keyword evidence="1" id="KW-0862">Zinc</keyword>
<dbReference type="InterPro" id="IPR036875">
    <property type="entry name" value="Znf_CCHC_sf"/>
</dbReference>
<feature type="region of interest" description="Disordered" evidence="2">
    <location>
        <begin position="2633"/>
        <end position="2685"/>
    </location>
</feature>
<sequence length="3486" mass="385207">MAAPAVGSPVAVNDDDDISDTGMNPAANPTTQTEIMVLANAAMVAAQAAQASAEAMRAASIRSSGGFAEANKVLKYPEPFGSENHDGDVLARHDWCHGFKAWIIFAQPEYDTELELIEKSVEQEVPLAEMAADTRMRSLKLYAILSSLLRFKPKNLLKQVVDKNGFEVWRQLLRIFSPRTKARSIALLSAIMNLPGFSRDRSLREQIQGLDRIALEYAKVSGVQVTDDVMMGTLIRVLPQRIRDHVQLQLNEKSNYSTVRNYVLSYEMSTSQWSSNRVHMEMGETNQPVDHGGPAPMEIGALSLKGKFGKGKDKGKGKFDYKGKNDNKGKGKGDHKGKNDKGKGKGKGGDYKGGNKSGKGQYGGYNNYYNNYSSNYKGGKSQHEKSGRGQSWNNMQNVECLYCHKLGHYKRDCRKYAADLAAGVVRQVEQTGTESVGAQSTVSTVTPSQSVSVAHAVPKRVARLEHAHFPEAFSIAENDDSIDLTVFDISDGDLHVGMQQIAMMSEKGAVGQRSIPGFSGVESSGTTSKRSCMTAADESAYEGIDIEAVYAALDVCREPLSVRMVGSRARQHEVPVEVDIILDSGADASALPLAWSEIGEPVGTAKVDYGIVDAQGNNIYVQTVRTAEVRLGNTVFREKFIISPVTSPLICLGHLYRAGYYVVPDKSLGLILTDGVTKIPMSFRGVHKESSVRAVSDVRVDLHPKLEALRGTWSDIGFGAVACKSMSTSFVDTTLIPRPSVFWKRTTLTCRLGTWILEEFAEDLRNIGGDLTKKFDKAHVIEAVITAAHDSSELTPEELGFSLREQTQREPSASSQSVEAKAPAEAVGENLEHREHREGDDVPMVDDPEEFTEPLVQDREPDMPPNTIQVENEVITSESSLELLKSACASCGIPSTGNKSQLWKRLSDFVVQKEMIDEKIVAHTLEREMSVFDVTTKIQSEILDQMRQAAIHQFVTAAVHHQVIRMRHPNQVLVIAAVAVTCPEQVCMLSLNKSLRAYLFPPMTLATQADYEMFKMAGTGGDGEMAVEVHPGENRADGLSENPRPTSRRRISLITGPGGVLPIEECSAIRLVSTHDDVKSECIVNREVFMHEDEVQSLVFDAKSAEDLENYDFDLDNSKENHHFDLDNSKQDVLLGSEIDPRLAVPRHDEYEPQMTEDRLRELDDIADQHELNRLKKMGVLLPPETVNDTGGPIKSSCVGPLEMGKRALEAFAGNKSWGFLERIDAELHAAVIAVYSSVLQFDGAFETMDEAADLVHELLPHRSARDVAAMSRSLGAWKSRGRLAPSMARQLSEGLSSMPRTVLRPRVDPGEAFTSLVESSPAIALEKLKKAIKSRRASKVGREEREKESREKWGLELVSYIKEAGLPCADRMQAMGDHNNLWMRLFGNRRSKTLRNRAMAWRGFRAWLQVAYGSVWPDNVATFLKYLEERHEVKPLGKTTPGALLASLSLLESVGQVPSDDRFSHDSMLIESVRSWQTELESGAKPVKQAPMYTVAILLACELVVRKSSLAVGYRLMAFFLLMMIWGTLRADDVQNIDPSSLQFSQVGLRFVLGRTKTSGPGRRVGTLPGFVSRTTGISGLDWMAEGMRILRNEEFGWSRDFLCPHFSADWDDCSRDYLDAEGLALQIRRFLSELRTPFRHEGRWGLNRELLIPGRMVHYWTGHSARHTLPSLAAALDIGKEKRDFLGRWAYSQHGSQDYVLTARQEEVLNDLEVHARACGIGPEVAGHNRAEAAGDLDAETKEPFKVVENSKIEGDFPYFITISRPKVDATDSSSSGSETIEGAVSALEAWHFRLHAVRAVSARVSGLVSLRGFMAAVPPAPPDYLPGAVTKNEAEEFIDKNLSADLVHIFNECSVSIGLQYSLGQHFTSVKKFSTYADTRAEVRQALKDDLAMEPVDQQARAAVAAVVSAWESCREYSTKQSELKAEARVMGVVRPITQTEKQAMRSAYEQAYGSLDESVEPSDDYVSSKTEEVESGEIVASSLTEVTSKRNAKTMGIQTTVDTTGHVRLIKQKSKGEMPQNTEQLRTTLRIEGNMWCFMASKYKNKVFFRDMSPEIWLDYANYLLGDKCYLMQVPTPGKGGKGQRDAWQKRPNLWGQEDFNKWQRNDWKGPKKGKDRKGKKGDKGDKGNKGGGKGDAKNGKGTTGRTPDGRLICYAYSNEGCDHFAKNDANKQKTDDCFNLVMREIDIKRDATSDLLDSANWDKIFTEITAGDWDVLLLSPPCSTWSRARFRYAGKFGAKPLRSSTYVWGFPWLEASQRELADRGNFFIHQCIRAVQLQLSVGKFFLWEHPEDLGTTSQGDHPASIWQLPEVRALGANAATWAIHQCNFGGSSSKPTRLLSNLPAAIPLHMGWPKFATSGAYSGPLPRCHHKWHEPLVGWQGDSYRTSGAEAYPPPLCQYFANLIISPLQMLSSTEDLHVSTALPSAEDLAKLLPPGRLTNQDVASLVPLLELEEPHLATGQKAGGAFFAGAYAKGGLVGLRKSCHSFPSCVRVFARLLSQTFPGLPFTSLAIFVNVQTQMHKDIYNAPFDNLAIGLSNFTHGEIWCERSSGTVERLVKGVPTKGVLLAVAQRPCVLPAHECFQATEAWEGNRVVLIGFSVRHIFNLPADQLQLLRDLGFQLPSAPVAQGEKGAVGGQSVADTSSGPVIRDPGGSAAVSHSRASQSGADTPSGPVIRDPVDHSGCGAMDLMTLGHEFQCTEGLVVVSDSESDKEVNASASLGPAPPASPLEPGFPKLADGIGLGKQAVAAGVEPFDPFTSRAFGQPLTCRHAKEPHEFVDGLGLCSPGRWRPEQRGRLCSWGELCHAEGLQRCIRNFVLSELDDVKTMSFKLAAGRIESSPFKPESMQRLREELASLTPDPQLSLTVPERQPFYLHLLAQSLRVLGDPDWAILTQGEECFAQGVPLGDVNPLGRVPQVFRARVKERRLDESEYNPDMVNYSSAELSGDQLEEHFRKEESLGRMYPSTEAAIAEEFGAGKLLVSAMGALQKPNGDVRPLHDGTHGVQLNNSIKVLDRLEVPGPDEILECVAVAQEAHEAVFGISADISSAHRLVLIRKSDWPKLGCRARSHDRVIWLNTVGTFGISSAAYWWCRLFGCIGRWVVRLMMSLWAMQMIYVDDLHLVAAGPQKYLVLWMMIAAYEAIGTPFAYHKFKGGLRIDFIGYHLSYDSWSAGLSEKRCRWVVDWIDRAEANGWMVLGRHFIELTGRLTFVGQVLRWMKPFLSPLHSWAAVLARGTVARMPLLVHVALVYIRSQLCKGRRLLQPALAQTTKPKQAFRTDAKCADGYVVLGGWALPESGGTENAPWFSLKIFPKDAPWLFKEDGSSQWASTSAEFLGTMAALKAFGWLEAGEQGRDWSTLIYAGTDNRSNPQALRKGGSVSWPLMGLMMQMADVLIDIGGKLRLHWRPREENQEADNLTNEVFDGFDANRRVALGLGDLPLDLFLSLQSAYADFDQKRKDFKMVNPVKTRTPKKIKLSEKTAW</sequence>
<gene>
    <name evidence="6" type="ORF">AK812_SmicGene44203</name>
</gene>
<dbReference type="OrthoDB" id="446918at2759"/>